<dbReference type="RefSeq" id="WP_256706647.1">
    <property type="nucleotide sequence ID" value="NZ_CP101914.1"/>
</dbReference>
<evidence type="ECO:0000313" key="2">
    <source>
        <dbReference type="Proteomes" id="UP001059773"/>
    </source>
</evidence>
<proteinExistence type="predicted"/>
<gene>
    <name evidence="1" type="ORF">NP439_14215</name>
</gene>
<keyword evidence="2" id="KW-1185">Reference proteome</keyword>
<sequence length="478" mass="56485">MEYNNNHGYSHHISNIKIDTSRLKRNQYTMSLLQEGQRLGVITDQKAYQIQVEMMQVLQQLIQRHTQGESSSVTTETAEGIMTSLLYATDAYALNFNNPEEALVHFNSESIKSIYSKGTELLHHYFEDTKRLYQEVKKIKLDVPVDAYQMTIDESLPVFMKHYDIIFEAQNTMASIDYPLAIDDIQLQGVFYIKQYLERLRLETRFCRFFSHQDLMYILINFGKISRFNYHIELFNIFELMINNAVFSLLSEGKANHVRISEVQFEQLNRILTASSATQRTEWIHEAFNQLQKSLQMEQPLMDYINLYKGELIQRVNNAATIGSFEMLIIREIKGHEKSIVFKLNENDRMSAIQMRSFLDHILQSDNTEEKVQLIRTHFVSLHDYLDLFQAGCLFNGDYEALFDTFEDLELAILAKIIFYEELREDTRDFSAIIDESMERENEWEIYYVRFMQLLENTRIKTIGDLLFEINYEDISFY</sequence>
<organism evidence="1 2">
    <name type="scientific">Oceanobacillus jeddahense</name>
    <dbReference type="NCBI Taxonomy" id="1462527"/>
    <lineage>
        <taxon>Bacteria</taxon>
        <taxon>Bacillati</taxon>
        <taxon>Bacillota</taxon>
        <taxon>Bacilli</taxon>
        <taxon>Bacillales</taxon>
        <taxon>Bacillaceae</taxon>
        <taxon>Oceanobacillus</taxon>
    </lineage>
</organism>
<dbReference type="EMBL" id="CP101914">
    <property type="protein sequence ID" value="UUI01214.1"/>
    <property type="molecule type" value="Genomic_DNA"/>
</dbReference>
<name>A0ABY5JLN7_9BACI</name>
<dbReference type="InterPro" id="IPR045751">
    <property type="entry name" value="DUF6179"/>
</dbReference>
<protein>
    <submittedName>
        <fullName evidence="1">DUF6179 domain-containing protein</fullName>
    </submittedName>
</protein>
<dbReference type="Pfam" id="PF19677">
    <property type="entry name" value="DUF6179"/>
    <property type="match status" value="1"/>
</dbReference>
<dbReference type="Proteomes" id="UP001059773">
    <property type="component" value="Chromosome"/>
</dbReference>
<evidence type="ECO:0000313" key="1">
    <source>
        <dbReference type="EMBL" id="UUI01214.1"/>
    </source>
</evidence>
<accession>A0ABY5JLN7</accession>
<reference evidence="1" key="1">
    <citation type="submission" date="2022-07" db="EMBL/GenBank/DDBJ databases">
        <title>FELIX.</title>
        <authorList>
            <person name="Wan K.H."/>
            <person name="Park S."/>
            <person name="Lawrence Q."/>
            <person name="Eichenberger J.P."/>
            <person name="Booth B.W."/>
            <person name="Piaggio A.J."/>
            <person name="Chandler J.C."/>
            <person name="Franklin A.B."/>
            <person name="Celniker S.E."/>
        </authorList>
    </citation>
    <scope>NUCLEOTIDE SEQUENCE</scope>
    <source>
        <strain evidence="1">QA-1986 374</strain>
    </source>
</reference>